<sequence>MAAFSTLPPFRGSLIRLSFFFFVVVYSVSAKETENESLLRQICRPLKDPEFCYTTLVRSDTRNAKSVDLPQVLTMNAAEFAVLDATETQFHLARVLQNSTAFGPYDGQYSSAIQSCAMYYFAAAHGLGQTLIDVAARSYEQPFFRTEPGKEPGKCKKAFADSGLVYPPDLGRRGESFEKLYQLVHDLIYWYFVDI</sequence>
<evidence type="ECO:0000256" key="1">
    <source>
        <dbReference type="SAM" id="SignalP"/>
    </source>
</evidence>
<dbReference type="Gene3D" id="1.20.140.40">
    <property type="entry name" value="Invertase/pectin methylesterase inhibitor family protein"/>
    <property type="match status" value="1"/>
</dbReference>
<protein>
    <recommendedName>
        <fullName evidence="2">Pectinesterase inhibitor domain-containing protein</fullName>
    </recommendedName>
</protein>
<gene>
    <name evidence="3" type="ORF">H6P81_019753</name>
</gene>
<evidence type="ECO:0000313" key="3">
    <source>
        <dbReference type="EMBL" id="KAG9439588.1"/>
    </source>
</evidence>
<evidence type="ECO:0000313" key="4">
    <source>
        <dbReference type="Proteomes" id="UP000825729"/>
    </source>
</evidence>
<dbReference type="GO" id="GO:0004857">
    <property type="term" value="F:enzyme inhibitor activity"/>
    <property type="evidence" value="ECO:0007669"/>
    <property type="project" value="InterPro"/>
</dbReference>
<dbReference type="InterPro" id="IPR006501">
    <property type="entry name" value="Pectinesterase_inhib_dom"/>
</dbReference>
<reference evidence="3 4" key="1">
    <citation type="submission" date="2021-07" db="EMBL/GenBank/DDBJ databases">
        <title>The Aristolochia fimbriata genome: insights into angiosperm evolution, floral development and chemical biosynthesis.</title>
        <authorList>
            <person name="Jiao Y."/>
        </authorList>
    </citation>
    <scope>NUCLEOTIDE SEQUENCE [LARGE SCALE GENOMIC DNA]</scope>
    <source>
        <strain evidence="3">IBCAS-2021</strain>
        <tissue evidence="3">Leaf</tissue>
    </source>
</reference>
<feature type="domain" description="Pectinesterase inhibitor" evidence="2">
    <location>
        <begin position="38"/>
        <end position="136"/>
    </location>
</feature>
<proteinExistence type="predicted"/>
<keyword evidence="1" id="KW-0732">Signal</keyword>
<dbReference type="Proteomes" id="UP000825729">
    <property type="component" value="Unassembled WGS sequence"/>
</dbReference>
<name>A0AAV7DTK9_ARIFI</name>
<organism evidence="3 4">
    <name type="scientific">Aristolochia fimbriata</name>
    <name type="common">White veined hardy Dutchman's pipe vine</name>
    <dbReference type="NCBI Taxonomy" id="158543"/>
    <lineage>
        <taxon>Eukaryota</taxon>
        <taxon>Viridiplantae</taxon>
        <taxon>Streptophyta</taxon>
        <taxon>Embryophyta</taxon>
        <taxon>Tracheophyta</taxon>
        <taxon>Spermatophyta</taxon>
        <taxon>Magnoliopsida</taxon>
        <taxon>Magnoliidae</taxon>
        <taxon>Piperales</taxon>
        <taxon>Aristolochiaceae</taxon>
        <taxon>Aristolochia</taxon>
    </lineage>
</organism>
<feature type="chain" id="PRO_5043417465" description="Pectinesterase inhibitor domain-containing protein" evidence="1">
    <location>
        <begin position="31"/>
        <end position="195"/>
    </location>
</feature>
<keyword evidence="4" id="KW-1185">Reference proteome</keyword>
<dbReference type="InterPro" id="IPR035513">
    <property type="entry name" value="Invertase/methylesterase_inhib"/>
</dbReference>
<evidence type="ECO:0000259" key="2">
    <source>
        <dbReference type="Pfam" id="PF04043"/>
    </source>
</evidence>
<dbReference type="EMBL" id="JAINDJ010000008">
    <property type="protein sequence ID" value="KAG9439588.1"/>
    <property type="molecule type" value="Genomic_DNA"/>
</dbReference>
<feature type="signal peptide" evidence="1">
    <location>
        <begin position="1"/>
        <end position="30"/>
    </location>
</feature>
<dbReference type="SUPFAM" id="SSF101148">
    <property type="entry name" value="Plant invertase/pectin methylesterase inhibitor"/>
    <property type="match status" value="1"/>
</dbReference>
<accession>A0AAV7DTK9</accession>
<dbReference type="NCBIfam" id="TIGR01614">
    <property type="entry name" value="PME_inhib"/>
    <property type="match status" value="1"/>
</dbReference>
<comment type="caution">
    <text evidence="3">The sequence shown here is derived from an EMBL/GenBank/DDBJ whole genome shotgun (WGS) entry which is preliminary data.</text>
</comment>
<dbReference type="Pfam" id="PF04043">
    <property type="entry name" value="PMEI"/>
    <property type="match status" value="1"/>
</dbReference>
<dbReference type="AlphaFoldDB" id="A0AAV7DTK9"/>